<dbReference type="OrthoDB" id="1491239at2"/>
<proteinExistence type="predicted"/>
<evidence type="ECO:0000313" key="2">
    <source>
        <dbReference type="Proteomes" id="UP000009011"/>
    </source>
</evidence>
<gene>
    <name evidence="1" type="ordered locus">MROS_0050</name>
</gene>
<dbReference type="Proteomes" id="UP000009011">
    <property type="component" value="Chromosome"/>
</dbReference>
<keyword evidence="2" id="KW-1185">Reference proteome</keyword>
<evidence type="ECO:0000313" key="1">
    <source>
        <dbReference type="EMBL" id="AFN73294.1"/>
    </source>
</evidence>
<dbReference type="RefSeq" id="WP_014854731.1">
    <property type="nucleotide sequence ID" value="NC_018178.1"/>
</dbReference>
<evidence type="ECO:0008006" key="3">
    <source>
        <dbReference type="Google" id="ProtNLM"/>
    </source>
</evidence>
<dbReference type="AlphaFoldDB" id="I6ZMQ2"/>
<name>I6ZMQ2_MELRP</name>
<dbReference type="SUPFAM" id="SSF56935">
    <property type="entry name" value="Porins"/>
    <property type="match status" value="1"/>
</dbReference>
<reference evidence="1 2" key="1">
    <citation type="journal article" date="2013" name="PLoS ONE">
        <title>Genomic analysis of Melioribacter roseus, facultatively anaerobic organotrophic bacterium representing a novel deep lineage within Bacteriodetes/Chlorobi group.</title>
        <authorList>
            <person name="Kadnikov V.V."/>
            <person name="Mardanov A.V."/>
            <person name="Podosokorskaya O.A."/>
            <person name="Gavrilov S.N."/>
            <person name="Kublanov I.V."/>
            <person name="Beletsky A.V."/>
            <person name="Bonch-Osmolovskaya E.A."/>
            <person name="Ravin N.V."/>
        </authorList>
    </citation>
    <scope>NUCLEOTIDE SEQUENCE [LARGE SCALE GENOMIC DNA]</scope>
    <source>
        <strain evidence="2">JCM 17771 / P3M-2</strain>
    </source>
</reference>
<dbReference type="HOGENOM" id="CLU_047829_1_0_10"/>
<dbReference type="Gene3D" id="2.40.160.60">
    <property type="entry name" value="Outer membrane protein transport protein (OMPP1/FadL/TodX)"/>
    <property type="match status" value="1"/>
</dbReference>
<organism evidence="1 2">
    <name type="scientific">Melioribacter roseus (strain DSM 23840 / JCM 17771 / VKM B-2668 / P3M-2)</name>
    <dbReference type="NCBI Taxonomy" id="1191523"/>
    <lineage>
        <taxon>Bacteria</taxon>
        <taxon>Pseudomonadati</taxon>
        <taxon>Ignavibacteriota</taxon>
        <taxon>Ignavibacteria</taxon>
        <taxon>Ignavibacteriales</taxon>
        <taxon>Melioribacteraceae</taxon>
        <taxon>Melioribacter</taxon>
    </lineage>
</organism>
<dbReference type="STRING" id="1191523.MROS_0050"/>
<sequence>MKKILIGFLIIVVLPFVSHASGGSVYSRFGIGDLFFSYDARRMSIGELGIALKDFDYLGSMNPAGWSALKFTRFETGVVYHGNNISSNSSSVYHSDLIIPGFMIGFPVYQKYGVSLVAGIVPYSNVDYKLSVVTDSSIVGGYTTDYEGKGGISKVMIGGTYQMPFGATLGFSLDYYNGKISRKTSIEFISSDGLIDGSFSDEYSYIAAGLTVGAISQDLSGLLGSDKISDLRLGAFYSNSVNVKVDSVNQAATVIGTVTSSQGSVSEKIPARYGAGISFLLDDDYRFIADYLHQSFSDFTHNNLKSDVMQDINKYSIGFEYRKSDVRSNSFWELVMLRFGLSYEESQYKINGKGIDQISFYTGFSIPLDIANRLDFAFQYGRRGAKDNNLLLENIYRFSVSLSIGELWFIRQDR</sequence>
<protein>
    <recommendedName>
        <fullName evidence="3">Membrane protein involved in aromatic hydrocarbon degradation</fullName>
    </recommendedName>
</protein>
<dbReference type="eggNOG" id="COG2067">
    <property type="taxonomic scope" value="Bacteria"/>
</dbReference>
<accession>I6ZMQ2</accession>
<dbReference type="EMBL" id="CP003557">
    <property type="protein sequence ID" value="AFN73294.1"/>
    <property type="molecule type" value="Genomic_DNA"/>
</dbReference>
<dbReference type="KEGG" id="mro:MROS_0050"/>